<protein>
    <recommendedName>
        <fullName evidence="6">Anti-sigma factor</fullName>
    </recommendedName>
</protein>
<accession>A0A4Y1WS89</accession>
<evidence type="ECO:0000313" key="4">
    <source>
        <dbReference type="EMBL" id="BBL03119.1"/>
    </source>
</evidence>
<keyword evidence="1" id="KW-0472">Membrane</keyword>
<keyword evidence="1" id="KW-1133">Transmembrane helix</keyword>
<keyword evidence="5" id="KW-1185">Reference proteome</keyword>
<evidence type="ECO:0000259" key="3">
    <source>
        <dbReference type="Pfam" id="PF16344"/>
    </source>
</evidence>
<evidence type="ECO:0008006" key="6">
    <source>
        <dbReference type="Google" id="ProtNLM"/>
    </source>
</evidence>
<sequence>MNAQNRHIDRLIARHLDGERLSDAEQAELLDWLRFSEEHRRSYLDAYDAWGERHLPDTLFAAEAAYRRLTERIAEPEECPAAPAVRRRLVGIACAAACTVLLVTGFFLRGKTGQQIPDIREFVQTAEAPVYTEKEVQLILSKQKTVRLEEKKSSIRYDAAEIHINEDARKPITKKEVAAFNQLLVPYGKQTTLTLADGTRVWVNAGSRLIYPSAFDDDRREIYAEGEIYIEVAHDAARPFTVHTGKMDVRVLGTRFYVSSYGRDRTQEVVLRSGSVNVAPADAPEHGIRIEPDQRASLDTAGTFRIREVRAEDYISWIHGYYRFDNTLLSDVLARLARYYNRTFDYSPEVGAMTISGKLELNDDPCEVLRILSLTAPIRFRVSEEGFRLSSAQTYDDNPNRMPMENHEPN</sequence>
<proteinExistence type="predicted"/>
<dbReference type="OrthoDB" id="650093at2"/>
<dbReference type="GeneID" id="78341149"/>
<evidence type="ECO:0000313" key="5">
    <source>
        <dbReference type="Proteomes" id="UP000318946"/>
    </source>
</evidence>
<reference evidence="5" key="1">
    <citation type="submission" date="2019-06" db="EMBL/GenBank/DDBJ databases">
        <title>Alistipes onderdonkii subsp. vulgaris subsp. nov., Alistipes dispar sp. nov. and Alistipes communis sp. nov., isolated from human faeces, and creation of Alistipes onderdonkii subsp. onderdonkii subsp. nov.</title>
        <authorList>
            <person name="Sakamoto M."/>
            <person name="Ikeyama N."/>
            <person name="Ogata Y."/>
            <person name="Suda W."/>
            <person name="Iino T."/>
            <person name="Hattori M."/>
            <person name="Ohkuma M."/>
        </authorList>
    </citation>
    <scope>NUCLEOTIDE SEQUENCE [LARGE SCALE GENOMIC DNA]</scope>
    <source>
        <strain evidence="5">5CBH24</strain>
    </source>
</reference>
<name>A0A4Y1WS89_9BACT</name>
<dbReference type="InterPro" id="IPR012373">
    <property type="entry name" value="Ferrdict_sens_TM"/>
</dbReference>
<keyword evidence="1" id="KW-0812">Transmembrane</keyword>
<dbReference type="GO" id="GO:0016989">
    <property type="term" value="F:sigma factor antagonist activity"/>
    <property type="evidence" value="ECO:0007669"/>
    <property type="project" value="TreeGrafter"/>
</dbReference>
<dbReference type="KEGG" id="acou:A5CBH24_04320"/>
<gene>
    <name evidence="4" type="ORF">A5CBH24_04320</name>
</gene>
<dbReference type="PANTHER" id="PTHR30273">
    <property type="entry name" value="PERIPLASMIC SIGNAL SENSOR AND SIGMA FACTOR ACTIVATOR FECR-RELATED"/>
    <property type="match status" value="1"/>
</dbReference>
<feature type="domain" description="Protein FecR C-terminal" evidence="3">
    <location>
        <begin position="322"/>
        <end position="384"/>
    </location>
</feature>
<organism evidence="4 5">
    <name type="scientific">Alistipes communis</name>
    <dbReference type="NCBI Taxonomy" id="2585118"/>
    <lineage>
        <taxon>Bacteria</taxon>
        <taxon>Pseudomonadati</taxon>
        <taxon>Bacteroidota</taxon>
        <taxon>Bacteroidia</taxon>
        <taxon>Bacteroidales</taxon>
        <taxon>Rikenellaceae</taxon>
        <taxon>Alistipes</taxon>
    </lineage>
</organism>
<evidence type="ECO:0000259" key="2">
    <source>
        <dbReference type="Pfam" id="PF04773"/>
    </source>
</evidence>
<dbReference type="Proteomes" id="UP000318946">
    <property type="component" value="Chromosome"/>
</dbReference>
<dbReference type="EMBL" id="AP019735">
    <property type="protein sequence ID" value="BBL03119.1"/>
    <property type="molecule type" value="Genomic_DNA"/>
</dbReference>
<dbReference type="Gene3D" id="2.60.120.1440">
    <property type="match status" value="1"/>
</dbReference>
<feature type="transmembrane region" description="Helical" evidence="1">
    <location>
        <begin position="89"/>
        <end position="108"/>
    </location>
</feature>
<dbReference type="AlphaFoldDB" id="A0A4Y1WS89"/>
<dbReference type="Gene3D" id="3.55.50.30">
    <property type="match status" value="1"/>
</dbReference>
<dbReference type="InterPro" id="IPR006860">
    <property type="entry name" value="FecR"/>
</dbReference>
<dbReference type="PANTHER" id="PTHR30273:SF2">
    <property type="entry name" value="PROTEIN FECR"/>
    <property type="match status" value="1"/>
</dbReference>
<dbReference type="Pfam" id="PF16344">
    <property type="entry name" value="FecR_C"/>
    <property type="match status" value="1"/>
</dbReference>
<dbReference type="Pfam" id="PF04773">
    <property type="entry name" value="FecR"/>
    <property type="match status" value="1"/>
</dbReference>
<dbReference type="RefSeq" id="WP_141412054.1">
    <property type="nucleotide sequence ID" value="NZ_AP019735.1"/>
</dbReference>
<dbReference type="InterPro" id="IPR032508">
    <property type="entry name" value="FecR_C"/>
</dbReference>
<evidence type="ECO:0000256" key="1">
    <source>
        <dbReference type="SAM" id="Phobius"/>
    </source>
</evidence>
<feature type="domain" description="FecR protein" evidence="2">
    <location>
        <begin position="188"/>
        <end position="276"/>
    </location>
</feature>